<dbReference type="Proteomes" id="UP000269945">
    <property type="component" value="Unassembled WGS sequence"/>
</dbReference>
<name>A0A9X9MC54_GULGU</name>
<feature type="compositionally biased region" description="Gly residues" evidence="1">
    <location>
        <begin position="72"/>
        <end position="84"/>
    </location>
</feature>
<feature type="compositionally biased region" description="Low complexity" evidence="1">
    <location>
        <begin position="255"/>
        <end position="270"/>
    </location>
</feature>
<dbReference type="EMBL" id="CYRY02045998">
    <property type="protein sequence ID" value="VCX41530.1"/>
    <property type="molecule type" value="Genomic_DNA"/>
</dbReference>
<evidence type="ECO:0000313" key="2">
    <source>
        <dbReference type="EMBL" id="VCX41530.1"/>
    </source>
</evidence>
<feature type="region of interest" description="Disordered" evidence="1">
    <location>
        <begin position="72"/>
        <end position="101"/>
    </location>
</feature>
<feature type="region of interest" description="Disordered" evidence="1">
    <location>
        <begin position="199"/>
        <end position="218"/>
    </location>
</feature>
<reference evidence="2 3" key="1">
    <citation type="submission" date="2018-10" db="EMBL/GenBank/DDBJ databases">
        <authorList>
            <person name="Ekblom R."/>
            <person name="Jareborg N."/>
        </authorList>
    </citation>
    <scope>NUCLEOTIDE SEQUENCE [LARGE SCALE GENOMIC DNA]</scope>
    <source>
        <tissue evidence="2">Muscle</tissue>
    </source>
</reference>
<feature type="compositionally biased region" description="Pro residues" evidence="1">
    <location>
        <begin position="87"/>
        <end position="101"/>
    </location>
</feature>
<evidence type="ECO:0000313" key="3">
    <source>
        <dbReference type="Proteomes" id="UP000269945"/>
    </source>
</evidence>
<gene>
    <name evidence="2" type="ORF">BN2614_LOCUS1</name>
</gene>
<feature type="region of interest" description="Disordered" evidence="1">
    <location>
        <begin position="235"/>
        <end position="270"/>
    </location>
</feature>
<accession>A0A9X9MC54</accession>
<sequence>GPPGLGPRREITVFIEAGAGPLGAGHCGRATVFAGSRADPFLERGAPRLNYGLVTAAGSAHDRAGVLGGRVPCGGRGGGPGGRARPGHPPPRGGAAPPLPAVRPDLLAAAQPGAAPEGARGGRPRGRLRVPRVRQGLQRQAQPRGAPAHAHRRAALPLPRVRPLLQPQAEPAHAPAHPQRREAAPVRAVRPLLPRAALPAQPPAHARAHARAAPAPARRVRGAAALLLRPLRQELRARGLAQDPPAQPRPRARRPGGPLRPRALMRPGPA</sequence>
<dbReference type="AlphaFoldDB" id="A0A9X9MC54"/>
<feature type="non-terminal residue" evidence="2">
    <location>
        <position position="270"/>
    </location>
</feature>
<evidence type="ECO:0000256" key="1">
    <source>
        <dbReference type="SAM" id="MobiDB-lite"/>
    </source>
</evidence>
<proteinExistence type="predicted"/>
<comment type="caution">
    <text evidence="2">The sequence shown here is derived from an EMBL/GenBank/DDBJ whole genome shotgun (WGS) entry which is preliminary data.</text>
</comment>
<organism evidence="2 3">
    <name type="scientific">Gulo gulo</name>
    <name type="common">Wolverine</name>
    <name type="synonym">Gluton</name>
    <dbReference type="NCBI Taxonomy" id="48420"/>
    <lineage>
        <taxon>Eukaryota</taxon>
        <taxon>Metazoa</taxon>
        <taxon>Chordata</taxon>
        <taxon>Craniata</taxon>
        <taxon>Vertebrata</taxon>
        <taxon>Euteleostomi</taxon>
        <taxon>Mammalia</taxon>
        <taxon>Eutheria</taxon>
        <taxon>Laurasiatheria</taxon>
        <taxon>Carnivora</taxon>
        <taxon>Caniformia</taxon>
        <taxon>Musteloidea</taxon>
        <taxon>Mustelidae</taxon>
        <taxon>Guloninae</taxon>
        <taxon>Gulo</taxon>
    </lineage>
</organism>
<keyword evidence="3" id="KW-1185">Reference proteome</keyword>
<feature type="non-terminal residue" evidence="2">
    <location>
        <position position="1"/>
    </location>
</feature>
<protein>
    <submittedName>
        <fullName evidence="2">Uncharacterized protein</fullName>
    </submittedName>
</protein>